<feature type="non-terminal residue" evidence="1">
    <location>
        <position position="1"/>
    </location>
</feature>
<reference evidence="1 2" key="1">
    <citation type="submission" date="2014-04" db="EMBL/GenBank/DDBJ databases">
        <authorList>
            <consortium name="DOE Joint Genome Institute"/>
            <person name="Kuo A."/>
            <person name="Martino E."/>
            <person name="Perotto S."/>
            <person name="Kohler A."/>
            <person name="Nagy L.G."/>
            <person name="Floudas D."/>
            <person name="Copeland A."/>
            <person name="Barry K.W."/>
            <person name="Cichocki N."/>
            <person name="Veneault-Fourrey C."/>
            <person name="LaButti K."/>
            <person name="Lindquist E.A."/>
            <person name="Lipzen A."/>
            <person name="Lundell T."/>
            <person name="Morin E."/>
            <person name="Murat C."/>
            <person name="Sun H."/>
            <person name="Tunlid A."/>
            <person name="Henrissat B."/>
            <person name="Grigoriev I.V."/>
            <person name="Hibbett D.S."/>
            <person name="Martin F."/>
            <person name="Nordberg H.P."/>
            <person name="Cantor M.N."/>
            <person name="Hua S.X."/>
        </authorList>
    </citation>
    <scope>NUCLEOTIDE SEQUENCE [LARGE SCALE GENOMIC DNA]</scope>
    <source>
        <strain evidence="1 2">Zn</strain>
    </source>
</reference>
<protein>
    <recommendedName>
        <fullName evidence="3">NACHT domain-containing protein</fullName>
    </recommendedName>
</protein>
<feature type="non-terminal residue" evidence="1">
    <location>
        <position position="332"/>
    </location>
</feature>
<dbReference type="AlphaFoldDB" id="A0A0C3I3S5"/>
<dbReference type="EMBL" id="KN832870">
    <property type="protein sequence ID" value="KIN09037.1"/>
    <property type="molecule type" value="Genomic_DNA"/>
</dbReference>
<sequence length="332" mass="38914">NQEGFAFFYCNRNEEERRKPLSPGSRHKLVGVIKLLLSKSERPLKVFISSRPDQDIRSHFLSEPNIEIQARHNEKDIRKFVDTEIVNHEGWRDMPPSLQEDVVRTLLDRSQGMFQWVSLQIKQILQCTSENAIRNRLGKLPRDLKAAYDEIYNEIKDEDEHDKALADRAIMWRNVWRFSHLSVTEYFEQNHWGLRQAHCYAAKVCLRLLIETYKESRTGNVDGLGDSHDHESRACDIFDPKHSLQKYSRHHWIAHIQTQEEQEADPVLAGLLKAFLKSPVESSLQYRQWYLQVKADWDSPSTSVFDNVDIEEISPENSTVFAMCRFSIYALL</sequence>
<dbReference type="Proteomes" id="UP000054321">
    <property type="component" value="Unassembled WGS sequence"/>
</dbReference>
<dbReference type="InParanoid" id="A0A0C3I3S5"/>
<evidence type="ECO:0000313" key="2">
    <source>
        <dbReference type="Proteomes" id="UP000054321"/>
    </source>
</evidence>
<dbReference type="HOGENOM" id="CLU_783416_0_0_1"/>
<proteinExistence type="predicted"/>
<keyword evidence="2" id="KW-1185">Reference proteome</keyword>
<organism evidence="1 2">
    <name type="scientific">Oidiodendron maius (strain Zn)</name>
    <dbReference type="NCBI Taxonomy" id="913774"/>
    <lineage>
        <taxon>Eukaryota</taxon>
        <taxon>Fungi</taxon>
        <taxon>Dikarya</taxon>
        <taxon>Ascomycota</taxon>
        <taxon>Pezizomycotina</taxon>
        <taxon>Leotiomycetes</taxon>
        <taxon>Leotiomycetes incertae sedis</taxon>
        <taxon>Myxotrichaceae</taxon>
        <taxon>Oidiodendron</taxon>
    </lineage>
</organism>
<evidence type="ECO:0008006" key="3">
    <source>
        <dbReference type="Google" id="ProtNLM"/>
    </source>
</evidence>
<gene>
    <name evidence="1" type="ORF">OIDMADRAFT_78626</name>
</gene>
<dbReference type="PANTHER" id="PTHR10039">
    <property type="entry name" value="AMELOGENIN"/>
    <property type="match status" value="1"/>
</dbReference>
<accession>A0A0C3I3S5</accession>
<name>A0A0C3I3S5_OIDMZ</name>
<evidence type="ECO:0000313" key="1">
    <source>
        <dbReference type="EMBL" id="KIN09037.1"/>
    </source>
</evidence>
<dbReference type="OrthoDB" id="7464126at2759"/>
<dbReference type="STRING" id="913774.A0A0C3I3S5"/>
<reference evidence="2" key="2">
    <citation type="submission" date="2015-01" db="EMBL/GenBank/DDBJ databases">
        <title>Evolutionary Origins and Diversification of the Mycorrhizal Mutualists.</title>
        <authorList>
            <consortium name="DOE Joint Genome Institute"/>
            <consortium name="Mycorrhizal Genomics Consortium"/>
            <person name="Kohler A."/>
            <person name="Kuo A."/>
            <person name="Nagy L.G."/>
            <person name="Floudas D."/>
            <person name="Copeland A."/>
            <person name="Barry K.W."/>
            <person name="Cichocki N."/>
            <person name="Veneault-Fourrey C."/>
            <person name="LaButti K."/>
            <person name="Lindquist E.A."/>
            <person name="Lipzen A."/>
            <person name="Lundell T."/>
            <person name="Morin E."/>
            <person name="Murat C."/>
            <person name="Riley R."/>
            <person name="Ohm R."/>
            <person name="Sun H."/>
            <person name="Tunlid A."/>
            <person name="Henrissat B."/>
            <person name="Grigoriev I.V."/>
            <person name="Hibbett D.S."/>
            <person name="Martin F."/>
        </authorList>
    </citation>
    <scope>NUCLEOTIDE SEQUENCE [LARGE SCALE GENOMIC DNA]</scope>
    <source>
        <strain evidence="2">Zn</strain>
    </source>
</reference>